<gene>
    <name evidence="1" type="ORF">CHU93_14865</name>
</gene>
<dbReference type="OrthoDB" id="158697at2"/>
<keyword evidence="2" id="KW-1185">Reference proteome</keyword>
<evidence type="ECO:0000313" key="2">
    <source>
        <dbReference type="Proteomes" id="UP000216991"/>
    </source>
</evidence>
<sequence length="169" mass="18084">MTQQVLVIDTSVMCCLLGVPGKDTCGSAGDRWDTARARDAVAAATARGSIIVLPLATIIETGNHIAQAPSRRFDLASELSRYILLAADGETPWAAFTDQADLWGRERLRELAATWPGLAAASTSLGDASIKDVAEYYAKGGVEVEILTGDKGLKAYQPARPPMIPRRRN</sequence>
<comment type="caution">
    <text evidence="1">The sequence shown here is derived from an EMBL/GenBank/DDBJ whole genome shotgun (WGS) entry which is preliminary data.</text>
</comment>
<dbReference type="RefSeq" id="WP_094474931.1">
    <property type="nucleotide sequence ID" value="NZ_NOXT01000123.1"/>
</dbReference>
<evidence type="ECO:0008006" key="3">
    <source>
        <dbReference type="Google" id="ProtNLM"/>
    </source>
</evidence>
<dbReference type="EMBL" id="NOXT01000123">
    <property type="protein sequence ID" value="OYQ25105.1"/>
    <property type="molecule type" value="Genomic_DNA"/>
</dbReference>
<dbReference type="Proteomes" id="UP000216991">
    <property type="component" value="Unassembled WGS sequence"/>
</dbReference>
<organism evidence="1 2">
    <name type="scientific">Sandarakinorhabdus cyanobacteriorum</name>
    <dbReference type="NCBI Taxonomy" id="1981098"/>
    <lineage>
        <taxon>Bacteria</taxon>
        <taxon>Pseudomonadati</taxon>
        <taxon>Pseudomonadota</taxon>
        <taxon>Alphaproteobacteria</taxon>
        <taxon>Sphingomonadales</taxon>
        <taxon>Sphingosinicellaceae</taxon>
        <taxon>Sandarakinorhabdus</taxon>
    </lineage>
</organism>
<evidence type="ECO:0000313" key="1">
    <source>
        <dbReference type="EMBL" id="OYQ25105.1"/>
    </source>
</evidence>
<accession>A0A255Y926</accession>
<proteinExistence type="predicted"/>
<protein>
    <recommendedName>
        <fullName evidence="3">PIN domain-containing protein</fullName>
    </recommendedName>
</protein>
<name>A0A255Y926_9SPHN</name>
<reference evidence="1 2" key="1">
    <citation type="submission" date="2017-07" db="EMBL/GenBank/DDBJ databases">
        <title>Sandarakinorhabdus cyanobacteriorum sp. nov., a novel bacterium isolated from cyanobacterial aggregates in a eutrophic lake.</title>
        <authorList>
            <person name="Cai H."/>
        </authorList>
    </citation>
    <scope>NUCLEOTIDE SEQUENCE [LARGE SCALE GENOMIC DNA]</scope>
    <source>
        <strain evidence="1 2">TH057</strain>
    </source>
</reference>
<dbReference type="AlphaFoldDB" id="A0A255Y926"/>